<dbReference type="InterPro" id="IPR000082">
    <property type="entry name" value="SEA_dom"/>
</dbReference>
<dbReference type="EMBL" id="JAUCMX010000029">
    <property type="protein sequence ID" value="KAK3507676.1"/>
    <property type="molecule type" value="Genomic_DNA"/>
</dbReference>
<evidence type="ECO:0000313" key="4">
    <source>
        <dbReference type="EMBL" id="KAK3507676.1"/>
    </source>
</evidence>
<name>A0AAE0UIW9_9TELE</name>
<dbReference type="Proteomes" id="UP001274896">
    <property type="component" value="Unassembled WGS sequence"/>
</dbReference>
<sequence>MDRRALLTILCLTASISNPMTMTSTPNTVLISPPAMTSENLISNPTTGLSTPTSAIPSNPTTGLSTPTSAIPSNPTTGLSTPTSAIPSNPTPGLSTPKSAIPSNPTPGPSTTTANITANTSTGATTTSTTITSTTVSPAAVFLLVFSINENFVPALADSNSQQFKDKANNITSEVGPLFKKKLSNFLLMQILSFKNGSIVTNSAMLFSSNNVSLAQVKDTFVSGLSNLTFSVNPNSIDITQTVG</sequence>
<organism evidence="4 5">
    <name type="scientific">Hemibagrus guttatus</name>
    <dbReference type="NCBI Taxonomy" id="175788"/>
    <lineage>
        <taxon>Eukaryota</taxon>
        <taxon>Metazoa</taxon>
        <taxon>Chordata</taxon>
        <taxon>Craniata</taxon>
        <taxon>Vertebrata</taxon>
        <taxon>Euteleostomi</taxon>
        <taxon>Actinopterygii</taxon>
        <taxon>Neopterygii</taxon>
        <taxon>Teleostei</taxon>
        <taxon>Ostariophysi</taxon>
        <taxon>Siluriformes</taxon>
        <taxon>Bagridae</taxon>
        <taxon>Hemibagrus</taxon>
    </lineage>
</organism>
<protein>
    <recommendedName>
        <fullName evidence="3">SEA domain-containing protein</fullName>
    </recommendedName>
</protein>
<feature type="region of interest" description="Disordered" evidence="1">
    <location>
        <begin position="39"/>
        <end position="130"/>
    </location>
</feature>
<feature type="compositionally biased region" description="Polar residues" evidence="1">
    <location>
        <begin position="39"/>
        <end position="98"/>
    </location>
</feature>
<feature type="compositionally biased region" description="Low complexity" evidence="1">
    <location>
        <begin position="109"/>
        <end position="130"/>
    </location>
</feature>
<reference evidence="4" key="1">
    <citation type="submission" date="2023-06" db="EMBL/GenBank/DDBJ databases">
        <title>Male Hemibagrus guttatus genome.</title>
        <authorList>
            <person name="Bian C."/>
        </authorList>
    </citation>
    <scope>NUCLEOTIDE SEQUENCE</scope>
    <source>
        <strain evidence="4">Male_cb2023</strain>
        <tissue evidence="4">Muscle</tissue>
    </source>
</reference>
<gene>
    <name evidence="4" type="ORF">QTP70_032789</name>
</gene>
<evidence type="ECO:0000259" key="3">
    <source>
        <dbReference type="PROSITE" id="PS50024"/>
    </source>
</evidence>
<feature type="signal peptide" evidence="2">
    <location>
        <begin position="1"/>
        <end position="17"/>
    </location>
</feature>
<dbReference type="AlphaFoldDB" id="A0AAE0UIW9"/>
<keyword evidence="2" id="KW-0732">Signal</keyword>
<proteinExistence type="predicted"/>
<keyword evidence="5" id="KW-1185">Reference proteome</keyword>
<dbReference type="InterPro" id="IPR036364">
    <property type="entry name" value="SEA_dom_sf"/>
</dbReference>
<accession>A0AAE0UIW9</accession>
<comment type="caution">
    <text evidence="4">The sequence shown here is derived from an EMBL/GenBank/DDBJ whole genome shotgun (WGS) entry which is preliminary data.</text>
</comment>
<dbReference type="Gene3D" id="3.30.70.960">
    <property type="entry name" value="SEA domain"/>
    <property type="match status" value="1"/>
</dbReference>
<feature type="chain" id="PRO_5042132816" description="SEA domain-containing protein" evidence="2">
    <location>
        <begin position="18"/>
        <end position="244"/>
    </location>
</feature>
<dbReference type="Pfam" id="PF01390">
    <property type="entry name" value="SEA"/>
    <property type="match status" value="1"/>
</dbReference>
<dbReference type="SUPFAM" id="SSF82671">
    <property type="entry name" value="SEA domain"/>
    <property type="match status" value="1"/>
</dbReference>
<feature type="domain" description="SEA" evidence="3">
    <location>
        <begin position="138"/>
        <end position="244"/>
    </location>
</feature>
<evidence type="ECO:0000256" key="2">
    <source>
        <dbReference type="SAM" id="SignalP"/>
    </source>
</evidence>
<evidence type="ECO:0000313" key="5">
    <source>
        <dbReference type="Proteomes" id="UP001274896"/>
    </source>
</evidence>
<dbReference type="PROSITE" id="PS50024">
    <property type="entry name" value="SEA"/>
    <property type="match status" value="1"/>
</dbReference>
<evidence type="ECO:0000256" key="1">
    <source>
        <dbReference type="SAM" id="MobiDB-lite"/>
    </source>
</evidence>